<sequence length="137" mass="14652">MKKIIVSLLMLVAVIGLKAQEAAVTTGPMIEFEEKVYNFGSVVEGDSVTHTFKFKNIGTEPLKILSARGSCGCTVPKYTKEAIAPGASGEVYVKFDTRAKMGSQNKTVTLVTNAANHKQVILSIRGTVTARTSDGKD</sequence>
<dbReference type="Pfam" id="PF07610">
    <property type="entry name" value="DUF1573"/>
    <property type="match status" value="1"/>
</dbReference>
<name>A0ABQ3I6U6_9BACT</name>
<keyword evidence="1" id="KW-0732">Signal</keyword>
<evidence type="ECO:0000313" key="2">
    <source>
        <dbReference type="EMBL" id="GHE69203.1"/>
    </source>
</evidence>
<comment type="caution">
    <text evidence="2">The sequence shown here is derived from an EMBL/GenBank/DDBJ whole genome shotgun (WGS) entry which is preliminary data.</text>
</comment>
<evidence type="ECO:0000256" key="1">
    <source>
        <dbReference type="SAM" id="SignalP"/>
    </source>
</evidence>
<dbReference type="RefSeq" id="WP_189630728.1">
    <property type="nucleotide sequence ID" value="NZ_BNAG01000003.1"/>
</dbReference>
<protein>
    <recommendedName>
        <fullName evidence="4">DUF1573 domain-containing protein</fullName>
    </recommendedName>
</protein>
<accession>A0ABQ3I6U6</accession>
<dbReference type="Proteomes" id="UP000658258">
    <property type="component" value="Unassembled WGS sequence"/>
</dbReference>
<dbReference type="Gene3D" id="2.60.40.10">
    <property type="entry name" value="Immunoglobulins"/>
    <property type="match status" value="1"/>
</dbReference>
<evidence type="ECO:0008006" key="4">
    <source>
        <dbReference type="Google" id="ProtNLM"/>
    </source>
</evidence>
<dbReference type="InterPro" id="IPR013783">
    <property type="entry name" value="Ig-like_fold"/>
</dbReference>
<feature type="signal peptide" evidence="1">
    <location>
        <begin position="1"/>
        <end position="19"/>
    </location>
</feature>
<dbReference type="InterPro" id="IPR011467">
    <property type="entry name" value="DUF1573"/>
</dbReference>
<reference evidence="3" key="1">
    <citation type="journal article" date="2019" name="Int. J. Syst. Evol. Microbiol.">
        <title>The Global Catalogue of Microorganisms (GCM) 10K type strain sequencing project: providing services to taxonomists for standard genome sequencing and annotation.</title>
        <authorList>
            <consortium name="The Broad Institute Genomics Platform"/>
            <consortium name="The Broad Institute Genome Sequencing Center for Infectious Disease"/>
            <person name="Wu L."/>
            <person name="Ma J."/>
        </authorList>
    </citation>
    <scope>NUCLEOTIDE SEQUENCE [LARGE SCALE GENOMIC DNA]</scope>
    <source>
        <strain evidence="3">CGMCC 1.15111</strain>
    </source>
</reference>
<evidence type="ECO:0000313" key="3">
    <source>
        <dbReference type="Proteomes" id="UP000658258"/>
    </source>
</evidence>
<organism evidence="2 3">
    <name type="scientific">Roseivirga thermotolerans</name>
    <dbReference type="NCBI Taxonomy" id="1758176"/>
    <lineage>
        <taxon>Bacteria</taxon>
        <taxon>Pseudomonadati</taxon>
        <taxon>Bacteroidota</taxon>
        <taxon>Cytophagia</taxon>
        <taxon>Cytophagales</taxon>
        <taxon>Roseivirgaceae</taxon>
        <taxon>Roseivirga</taxon>
    </lineage>
</organism>
<dbReference type="PANTHER" id="PTHR37833:SF1">
    <property type="entry name" value="SIGNAL PEPTIDE PROTEIN"/>
    <property type="match status" value="1"/>
</dbReference>
<gene>
    <name evidence="2" type="ORF">GCM10011340_26420</name>
</gene>
<dbReference type="PANTHER" id="PTHR37833">
    <property type="entry name" value="LIPOPROTEIN-RELATED"/>
    <property type="match status" value="1"/>
</dbReference>
<feature type="chain" id="PRO_5045241172" description="DUF1573 domain-containing protein" evidence="1">
    <location>
        <begin position="20"/>
        <end position="137"/>
    </location>
</feature>
<proteinExistence type="predicted"/>
<keyword evidence="3" id="KW-1185">Reference proteome</keyword>
<dbReference type="EMBL" id="BNAG01000003">
    <property type="protein sequence ID" value="GHE69203.1"/>
    <property type="molecule type" value="Genomic_DNA"/>
</dbReference>